<accession>A0ACC0SQV9</accession>
<dbReference type="EMBL" id="CM009296">
    <property type="protein sequence ID" value="KAI9391623.1"/>
    <property type="molecule type" value="Genomic_DNA"/>
</dbReference>
<evidence type="ECO:0000313" key="2">
    <source>
        <dbReference type="Proteomes" id="UP000006729"/>
    </source>
</evidence>
<name>A0ACC0SQV9_POPTR</name>
<sequence>MLLLSADASAHFPFTFGCTHHAHSQLLFSSLHHTSHPAHVTISKCHTQHREMQGTKAYTVPFLGVDGTRIMWCLFAMKKSAWNPKELAFQLLKAKPRMIIRHSLANDILVWVPAKDPGHKFITHLSMPIMDQ</sequence>
<gene>
    <name evidence="1" type="ORF">POPTR_007G115600v4</name>
</gene>
<protein>
    <submittedName>
        <fullName evidence="1">Uncharacterized protein</fullName>
    </submittedName>
</protein>
<comment type="caution">
    <text evidence="1">The sequence shown here is derived from an EMBL/GenBank/DDBJ whole genome shotgun (WGS) entry which is preliminary data.</text>
</comment>
<proteinExistence type="predicted"/>
<dbReference type="Proteomes" id="UP000006729">
    <property type="component" value="Chromosome 7"/>
</dbReference>
<keyword evidence="2" id="KW-1185">Reference proteome</keyword>
<organism evidence="1 2">
    <name type="scientific">Populus trichocarpa</name>
    <name type="common">Western balsam poplar</name>
    <name type="synonym">Populus balsamifera subsp. trichocarpa</name>
    <dbReference type="NCBI Taxonomy" id="3694"/>
    <lineage>
        <taxon>Eukaryota</taxon>
        <taxon>Viridiplantae</taxon>
        <taxon>Streptophyta</taxon>
        <taxon>Embryophyta</taxon>
        <taxon>Tracheophyta</taxon>
        <taxon>Spermatophyta</taxon>
        <taxon>Magnoliopsida</taxon>
        <taxon>eudicotyledons</taxon>
        <taxon>Gunneridae</taxon>
        <taxon>Pentapetalae</taxon>
        <taxon>rosids</taxon>
        <taxon>fabids</taxon>
        <taxon>Malpighiales</taxon>
        <taxon>Salicaceae</taxon>
        <taxon>Saliceae</taxon>
        <taxon>Populus</taxon>
    </lineage>
</organism>
<evidence type="ECO:0000313" key="1">
    <source>
        <dbReference type="EMBL" id="KAI9391623.1"/>
    </source>
</evidence>
<reference evidence="1 2" key="1">
    <citation type="journal article" date="2006" name="Science">
        <title>The genome of black cottonwood, Populus trichocarpa (Torr. &amp; Gray).</title>
        <authorList>
            <person name="Tuskan G.A."/>
            <person name="Difazio S."/>
            <person name="Jansson S."/>
            <person name="Bohlmann J."/>
            <person name="Grigoriev I."/>
            <person name="Hellsten U."/>
            <person name="Putnam N."/>
            <person name="Ralph S."/>
            <person name="Rombauts S."/>
            <person name="Salamov A."/>
            <person name="Schein J."/>
            <person name="Sterck L."/>
            <person name="Aerts A."/>
            <person name="Bhalerao R.R."/>
            <person name="Bhalerao R.P."/>
            <person name="Blaudez D."/>
            <person name="Boerjan W."/>
            <person name="Brun A."/>
            <person name="Brunner A."/>
            <person name="Busov V."/>
            <person name="Campbell M."/>
            <person name="Carlson J."/>
            <person name="Chalot M."/>
            <person name="Chapman J."/>
            <person name="Chen G.L."/>
            <person name="Cooper D."/>
            <person name="Coutinho P.M."/>
            <person name="Couturier J."/>
            <person name="Covert S."/>
            <person name="Cronk Q."/>
            <person name="Cunningham R."/>
            <person name="Davis J."/>
            <person name="Degroeve S."/>
            <person name="Dejardin A."/>
            <person name="Depamphilis C."/>
            <person name="Detter J."/>
            <person name="Dirks B."/>
            <person name="Dubchak I."/>
            <person name="Duplessis S."/>
            <person name="Ehlting J."/>
            <person name="Ellis B."/>
            <person name="Gendler K."/>
            <person name="Goodstein D."/>
            <person name="Gribskov M."/>
            <person name="Grimwood J."/>
            <person name="Groover A."/>
            <person name="Gunter L."/>
            <person name="Hamberger B."/>
            <person name="Heinze B."/>
            <person name="Helariutta Y."/>
            <person name="Henrissat B."/>
            <person name="Holligan D."/>
            <person name="Holt R."/>
            <person name="Huang W."/>
            <person name="Islam-Faridi N."/>
            <person name="Jones S."/>
            <person name="Jones-Rhoades M."/>
            <person name="Jorgensen R."/>
            <person name="Joshi C."/>
            <person name="Kangasjarvi J."/>
            <person name="Karlsson J."/>
            <person name="Kelleher C."/>
            <person name="Kirkpatrick R."/>
            <person name="Kirst M."/>
            <person name="Kohler A."/>
            <person name="Kalluri U."/>
            <person name="Larimer F."/>
            <person name="Leebens-Mack J."/>
            <person name="Leple J.C."/>
            <person name="Locascio P."/>
            <person name="Lou Y."/>
            <person name="Lucas S."/>
            <person name="Martin F."/>
            <person name="Montanini B."/>
            <person name="Napoli C."/>
            <person name="Nelson D.R."/>
            <person name="Nelson C."/>
            <person name="Nieminen K."/>
            <person name="Nilsson O."/>
            <person name="Pereda V."/>
            <person name="Peter G."/>
            <person name="Philippe R."/>
            <person name="Pilate G."/>
            <person name="Poliakov A."/>
            <person name="Razumovskaya J."/>
            <person name="Richardson P."/>
            <person name="Rinaldi C."/>
            <person name="Ritland K."/>
            <person name="Rouze P."/>
            <person name="Ryaboy D."/>
            <person name="Schmutz J."/>
            <person name="Schrader J."/>
            <person name="Segerman B."/>
            <person name="Shin H."/>
            <person name="Siddiqui A."/>
            <person name="Sterky F."/>
            <person name="Terry A."/>
            <person name="Tsai C.J."/>
            <person name="Uberbacher E."/>
            <person name="Unneberg P."/>
            <person name="Vahala J."/>
            <person name="Wall K."/>
            <person name="Wessler S."/>
            <person name="Yang G."/>
            <person name="Yin T."/>
            <person name="Douglas C."/>
            <person name="Marra M."/>
            <person name="Sandberg G."/>
            <person name="Van de Peer Y."/>
            <person name="Rokhsar D."/>
        </authorList>
    </citation>
    <scope>NUCLEOTIDE SEQUENCE [LARGE SCALE GENOMIC DNA]</scope>
    <source>
        <strain evidence="2">cv. Nisqually</strain>
    </source>
</reference>